<evidence type="ECO:0000259" key="2">
    <source>
        <dbReference type="Pfam" id="PF12705"/>
    </source>
</evidence>
<organism evidence="3 4">
    <name type="scientific">Triparma retinervis</name>
    <dbReference type="NCBI Taxonomy" id="2557542"/>
    <lineage>
        <taxon>Eukaryota</taxon>
        <taxon>Sar</taxon>
        <taxon>Stramenopiles</taxon>
        <taxon>Ochrophyta</taxon>
        <taxon>Bolidophyceae</taxon>
        <taxon>Parmales</taxon>
        <taxon>Triparmaceae</taxon>
        <taxon>Triparma</taxon>
    </lineage>
</organism>
<dbReference type="EMBL" id="BRXZ01007960">
    <property type="protein sequence ID" value="GMI36984.1"/>
    <property type="molecule type" value="Genomic_DNA"/>
</dbReference>
<name>A0A9W7G9C0_9STRA</name>
<sequence>MLTFLPVMIMLALSSSSLRRAPSLLSPSSSAFQSSAFQLFSSAPPENVAPFPSPFDNGTFNGYDGMMTDSLLLPSGDLKMPPALSPSSVMEFQACPQSFLLRYIYKIREPTTPVLTKGTMVHAALEKIFELKRSERTLGNLHDLLRLEWSKAKRENATDYAHLFKDVPEEREWGLSALRLLDNYWEIENPKTIETDPVFRERWVRANFTELEEGASSFMVRGIVDRLDLVRVPGSEDVVGAICDYKSGKAPDLKYSPATNARIREEKFWQLKIYALLLREMNKKSREARIEGQLVSDELNSTKTETESMQIRVLRLMFLTNKVGKAEVLEYDLGESEEQRNEELDGVEEELKCVWRDVKGLVEANDTEMWRHCDRKFCSCHSARRVFVRGLSEEVMVKKK</sequence>
<feature type="domain" description="PD-(D/E)XK endonuclease-like" evidence="2">
    <location>
        <begin position="84"/>
        <end position="380"/>
    </location>
</feature>
<dbReference type="OrthoDB" id="203630at2759"/>
<dbReference type="InterPro" id="IPR011604">
    <property type="entry name" value="PDDEXK-like_dom_sf"/>
</dbReference>
<gene>
    <name evidence="3" type="ORF">TrRE_jg7152</name>
</gene>
<proteinExistence type="predicted"/>
<evidence type="ECO:0000313" key="3">
    <source>
        <dbReference type="EMBL" id="GMI36984.1"/>
    </source>
</evidence>
<dbReference type="InterPro" id="IPR038726">
    <property type="entry name" value="PDDEXK_AddAB-type"/>
</dbReference>
<dbReference type="Gene3D" id="3.90.320.10">
    <property type="match status" value="1"/>
</dbReference>
<protein>
    <recommendedName>
        <fullName evidence="2">PD-(D/E)XK endonuclease-like domain-containing protein</fullName>
    </recommendedName>
</protein>
<reference evidence="3" key="1">
    <citation type="submission" date="2022-07" db="EMBL/GenBank/DDBJ databases">
        <title>Genome analysis of Parmales, a sister group of diatoms, reveals the evolutionary specialization of diatoms from phago-mixotrophs to photoautotrophs.</title>
        <authorList>
            <person name="Ban H."/>
            <person name="Sato S."/>
            <person name="Yoshikawa S."/>
            <person name="Kazumasa Y."/>
            <person name="Nakamura Y."/>
            <person name="Ichinomiya M."/>
            <person name="Saitoh K."/>
            <person name="Sato N."/>
            <person name="Blanc-Mathieu R."/>
            <person name="Endo H."/>
            <person name="Kuwata A."/>
            <person name="Ogata H."/>
        </authorList>
    </citation>
    <scope>NUCLEOTIDE SEQUENCE</scope>
</reference>
<accession>A0A9W7G9C0</accession>
<evidence type="ECO:0000313" key="4">
    <source>
        <dbReference type="Proteomes" id="UP001165082"/>
    </source>
</evidence>
<dbReference type="Pfam" id="PF12705">
    <property type="entry name" value="PDDEXK_1"/>
    <property type="match status" value="1"/>
</dbReference>
<evidence type="ECO:0000256" key="1">
    <source>
        <dbReference type="SAM" id="SignalP"/>
    </source>
</evidence>
<keyword evidence="1" id="KW-0732">Signal</keyword>
<feature type="chain" id="PRO_5040903352" description="PD-(D/E)XK endonuclease-like domain-containing protein" evidence="1">
    <location>
        <begin position="17"/>
        <end position="400"/>
    </location>
</feature>
<dbReference type="AlphaFoldDB" id="A0A9W7G9C0"/>
<comment type="caution">
    <text evidence="3">The sequence shown here is derived from an EMBL/GenBank/DDBJ whole genome shotgun (WGS) entry which is preliminary data.</text>
</comment>
<feature type="signal peptide" evidence="1">
    <location>
        <begin position="1"/>
        <end position="16"/>
    </location>
</feature>
<keyword evidence="4" id="KW-1185">Reference proteome</keyword>
<dbReference type="Proteomes" id="UP001165082">
    <property type="component" value="Unassembled WGS sequence"/>
</dbReference>